<dbReference type="OrthoDB" id="5319888at2"/>
<comment type="caution">
    <text evidence="4">The sequence shown here is derived from an EMBL/GenBank/DDBJ whole genome shotgun (WGS) entry which is preliminary data.</text>
</comment>
<evidence type="ECO:0000313" key="4">
    <source>
        <dbReference type="EMBL" id="RJF73527.1"/>
    </source>
</evidence>
<keyword evidence="5" id="KW-1185">Reference proteome</keyword>
<feature type="domain" description="N-acetyltransferase" evidence="3">
    <location>
        <begin position="3"/>
        <end position="185"/>
    </location>
</feature>
<reference evidence="4 5" key="1">
    <citation type="submission" date="2018-09" db="EMBL/GenBank/DDBJ databases">
        <authorList>
            <person name="Zhu H."/>
        </authorList>
    </citation>
    <scope>NUCLEOTIDE SEQUENCE [LARGE SCALE GENOMIC DNA]</scope>
    <source>
        <strain evidence="4 5">K2S05-167</strain>
    </source>
</reference>
<dbReference type="Proteomes" id="UP000286287">
    <property type="component" value="Unassembled WGS sequence"/>
</dbReference>
<dbReference type="InterPro" id="IPR000182">
    <property type="entry name" value="GNAT_dom"/>
</dbReference>
<accession>A0A418VBN9</accession>
<proteinExistence type="predicted"/>
<evidence type="ECO:0000259" key="3">
    <source>
        <dbReference type="PROSITE" id="PS51186"/>
    </source>
</evidence>
<dbReference type="PROSITE" id="PS51186">
    <property type="entry name" value="GNAT"/>
    <property type="match status" value="1"/>
</dbReference>
<gene>
    <name evidence="4" type="ORF">D3875_05275</name>
</gene>
<dbReference type="EMBL" id="QYUJ01000014">
    <property type="protein sequence ID" value="RJF73527.1"/>
    <property type="molecule type" value="Genomic_DNA"/>
</dbReference>
<dbReference type="AlphaFoldDB" id="A0A418VBN9"/>
<sequence length="187" mass="20092">MSVTVRPAQVFDAGFAAPLIQQTIGAIGQALTGSASDDEAAHVIAQFFPLRGHRLSFTQTLIAELDGRPAGLAVLYPGEFAVPLDQPFRDFLKSRGLPDQVVSEGLPGELYLDTLATLPDVRGQGVGTALLRACSEKARQQSLPLGLLVEEGNPAQRLYVRHGFVAAGQTQLAGHRYLRLRQPLPEL</sequence>
<keyword evidence="1 4" id="KW-0808">Transferase</keyword>
<evidence type="ECO:0000313" key="5">
    <source>
        <dbReference type="Proteomes" id="UP000286287"/>
    </source>
</evidence>
<dbReference type="Gene3D" id="3.40.630.30">
    <property type="match status" value="1"/>
</dbReference>
<dbReference type="PANTHER" id="PTHR43877">
    <property type="entry name" value="AMINOALKYLPHOSPHONATE N-ACETYLTRANSFERASE-RELATED-RELATED"/>
    <property type="match status" value="1"/>
</dbReference>
<dbReference type="SUPFAM" id="SSF55729">
    <property type="entry name" value="Acyl-CoA N-acyltransferases (Nat)"/>
    <property type="match status" value="1"/>
</dbReference>
<keyword evidence="2" id="KW-0012">Acyltransferase</keyword>
<dbReference type="InterPro" id="IPR050832">
    <property type="entry name" value="Bact_Acetyltransf"/>
</dbReference>
<evidence type="ECO:0000256" key="2">
    <source>
        <dbReference type="ARBA" id="ARBA00023315"/>
    </source>
</evidence>
<evidence type="ECO:0000256" key="1">
    <source>
        <dbReference type="ARBA" id="ARBA00022679"/>
    </source>
</evidence>
<organism evidence="4 5">
    <name type="scientific">Deinococcus cavernae</name>
    <dbReference type="NCBI Taxonomy" id="2320857"/>
    <lineage>
        <taxon>Bacteria</taxon>
        <taxon>Thermotogati</taxon>
        <taxon>Deinococcota</taxon>
        <taxon>Deinococci</taxon>
        <taxon>Deinococcales</taxon>
        <taxon>Deinococcaceae</taxon>
        <taxon>Deinococcus</taxon>
    </lineage>
</organism>
<dbReference type="InterPro" id="IPR016181">
    <property type="entry name" value="Acyl_CoA_acyltransferase"/>
</dbReference>
<protein>
    <submittedName>
        <fullName evidence="4">GNAT family N-acetyltransferase</fullName>
    </submittedName>
</protein>
<dbReference type="GO" id="GO:0016747">
    <property type="term" value="F:acyltransferase activity, transferring groups other than amino-acyl groups"/>
    <property type="evidence" value="ECO:0007669"/>
    <property type="project" value="InterPro"/>
</dbReference>
<name>A0A418VBN9_9DEIO</name>
<dbReference type="Pfam" id="PF00583">
    <property type="entry name" value="Acetyltransf_1"/>
    <property type="match status" value="1"/>
</dbReference>
<dbReference type="CDD" id="cd04301">
    <property type="entry name" value="NAT_SF"/>
    <property type="match status" value="1"/>
</dbReference>